<keyword evidence="2" id="KW-0378">Hydrolase</keyword>
<dbReference type="Proteomes" id="UP000063234">
    <property type="component" value="Chromosome"/>
</dbReference>
<evidence type="ECO:0000313" key="3">
    <source>
        <dbReference type="EMBL" id="BAT72300.1"/>
    </source>
</evidence>
<accession>A0A0S3QVF7</accession>
<dbReference type="AlphaFoldDB" id="A0A0S3QVF7"/>
<dbReference type="InterPro" id="IPR005269">
    <property type="entry name" value="LOG"/>
</dbReference>
<organism evidence="3 4">
    <name type="scientific">Thermosulfidibacter takaii (strain DSM 17441 / JCM 13301 / NBRC 103674 / ABI70S6)</name>
    <dbReference type="NCBI Taxonomy" id="1298851"/>
    <lineage>
        <taxon>Bacteria</taxon>
        <taxon>Pseudomonadati</taxon>
        <taxon>Thermosulfidibacterota</taxon>
        <taxon>Thermosulfidibacteria</taxon>
        <taxon>Thermosulfidibacterales</taxon>
        <taxon>Thermosulfidibacteraceae</taxon>
    </lineage>
</organism>
<proteinExistence type="inferred from homology"/>
<dbReference type="SUPFAM" id="SSF102405">
    <property type="entry name" value="MCP/YpsA-like"/>
    <property type="match status" value="1"/>
</dbReference>
<keyword evidence="4" id="KW-1185">Reference proteome</keyword>
<dbReference type="GO" id="GO:0005829">
    <property type="term" value="C:cytosol"/>
    <property type="evidence" value="ECO:0007669"/>
    <property type="project" value="TreeGrafter"/>
</dbReference>
<dbReference type="InterPro" id="IPR052341">
    <property type="entry name" value="LOG_family_nucleotidases"/>
</dbReference>
<name>A0A0S3QVF7_THET7</name>
<dbReference type="OrthoDB" id="9801098at2"/>
<dbReference type="PANTHER" id="PTHR43393">
    <property type="entry name" value="CYTOKININ RIBOSIDE 5'-MONOPHOSPHATE PHOSPHORIBOHYDROLASE"/>
    <property type="match status" value="1"/>
</dbReference>
<dbReference type="KEGG" id="ttk:TST_1514"/>
<protein>
    <recommendedName>
        <fullName evidence="2">Cytokinin riboside 5'-monophosphate phosphoribohydrolase</fullName>
        <ecNumber evidence="2">3.2.2.n1</ecNumber>
    </recommendedName>
</protein>
<gene>
    <name evidence="3" type="ORF">TST_1514</name>
</gene>
<reference evidence="4" key="1">
    <citation type="journal article" date="2018" name="Science">
        <title>A primordial and reversible TCA cycle in a facultatively chemolithoautotrophic thermophile.</title>
        <authorList>
            <person name="Nunoura T."/>
            <person name="Chikaraishi Y."/>
            <person name="Izaki R."/>
            <person name="Suwa T."/>
            <person name="Sato T."/>
            <person name="Harada T."/>
            <person name="Mori K."/>
            <person name="Kato Y."/>
            <person name="Miyazaki M."/>
            <person name="Shimamura S."/>
            <person name="Yanagawa K."/>
            <person name="Shuto A."/>
            <person name="Ohkouchi N."/>
            <person name="Fujita N."/>
            <person name="Takaki Y."/>
            <person name="Atomi H."/>
            <person name="Takai K."/>
        </authorList>
    </citation>
    <scope>NUCLEOTIDE SEQUENCE [LARGE SCALE GENOMIC DNA]</scope>
    <source>
        <strain evidence="4">DSM 17441 / JCM 13301 / NBRC 103674 / ABI70S6</strain>
    </source>
</reference>
<evidence type="ECO:0000313" key="4">
    <source>
        <dbReference type="Proteomes" id="UP000063234"/>
    </source>
</evidence>
<sequence length="244" mass="27681">MNSKELQLIEELKTQQGDVWRILRIMSEFVEGFDTLHNVGPAVTFFGSSRAQPGSKYYQLAEETAYKLGREGFTIITGGGPGIMEAANKGAYKAGTTSVGININIPHENVPNPYQTITLKFKYFFVRKMMLLRYALSYIIFPGGYGTFDELFEAATLIQTGKSYPFPVILVGSDYWRPLIQFIENHMLKEGTISPEDLKIFTLTDNSDEVVSIVIEAAQKKLKYLKKCDINIEERKMLDDYLKK</sequence>
<dbReference type="EC" id="3.2.2.n1" evidence="2"/>
<dbReference type="STRING" id="1298851.TST_1514"/>
<comment type="similarity">
    <text evidence="2">Belongs to the LOG family.</text>
</comment>
<dbReference type="NCBIfam" id="TIGR00730">
    <property type="entry name" value="Rossman fold protein, TIGR00730 family"/>
    <property type="match status" value="1"/>
</dbReference>
<dbReference type="Gene3D" id="3.40.50.450">
    <property type="match status" value="1"/>
</dbReference>
<dbReference type="PATRIC" id="fig|1298851.3.peg.1588"/>
<dbReference type="Pfam" id="PF03641">
    <property type="entry name" value="Lysine_decarbox"/>
    <property type="match status" value="1"/>
</dbReference>
<comment type="catalytic activity">
    <reaction evidence="1">
        <text>AMP + H2O = D-ribose 5-phosphate + adenine</text>
        <dbReference type="Rhea" id="RHEA:20129"/>
        <dbReference type="ChEBI" id="CHEBI:15377"/>
        <dbReference type="ChEBI" id="CHEBI:16708"/>
        <dbReference type="ChEBI" id="CHEBI:78346"/>
        <dbReference type="ChEBI" id="CHEBI:456215"/>
        <dbReference type="EC" id="3.2.2.4"/>
    </reaction>
</comment>
<dbReference type="RefSeq" id="WP_068550346.1">
    <property type="nucleotide sequence ID" value="NZ_AP013035.1"/>
</dbReference>
<dbReference type="InterPro" id="IPR031100">
    <property type="entry name" value="LOG_fam"/>
</dbReference>
<keyword evidence="2" id="KW-0203">Cytokinin biosynthesis</keyword>
<evidence type="ECO:0000256" key="2">
    <source>
        <dbReference type="RuleBase" id="RU363015"/>
    </source>
</evidence>
<dbReference type="PANTHER" id="PTHR43393:SF2">
    <property type="entry name" value="CYTOKININ RIBOSIDE 5'-MONOPHOSPHATE PHOSPHORIBOHYDROLASE"/>
    <property type="match status" value="1"/>
</dbReference>
<dbReference type="GO" id="GO:0009691">
    <property type="term" value="P:cytokinin biosynthetic process"/>
    <property type="evidence" value="ECO:0007669"/>
    <property type="project" value="UniProtKB-UniRule"/>
</dbReference>
<dbReference type="GO" id="GO:0008714">
    <property type="term" value="F:AMP nucleosidase activity"/>
    <property type="evidence" value="ECO:0007669"/>
    <property type="project" value="UniProtKB-EC"/>
</dbReference>
<evidence type="ECO:0000256" key="1">
    <source>
        <dbReference type="ARBA" id="ARBA00000274"/>
    </source>
</evidence>
<dbReference type="EMBL" id="AP013035">
    <property type="protein sequence ID" value="BAT72300.1"/>
    <property type="molecule type" value="Genomic_DNA"/>
</dbReference>